<comment type="caution">
    <text evidence="1">The sequence shown here is derived from an EMBL/GenBank/DDBJ whole genome shotgun (WGS) entry which is preliminary data.</text>
</comment>
<sequence>MEIFSSILAVLFILYQIWDNKRLIKALSLLQIIGVILSFILYIGLATTIIYYGGNWFISFIPVKIIKYIVMFIIVGFTIYTIKVLLQKTLVKITNGIIQEQPYDSKDY</sequence>
<gene>
    <name evidence="1" type="ORF">SH601_09795</name>
</gene>
<name>A0ACC6M5N8_9BACI</name>
<proteinExistence type="predicted"/>
<keyword evidence="2" id="KW-1185">Reference proteome</keyword>
<dbReference type="Proteomes" id="UP001277972">
    <property type="component" value="Unassembled WGS sequence"/>
</dbReference>
<evidence type="ECO:0000313" key="1">
    <source>
        <dbReference type="EMBL" id="MDX8046284.1"/>
    </source>
</evidence>
<dbReference type="EMBL" id="JAWZSR010000004">
    <property type="protein sequence ID" value="MDX8046284.1"/>
    <property type="molecule type" value="Genomic_DNA"/>
</dbReference>
<reference evidence="1" key="1">
    <citation type="submission" date="2023-11" db="EMBL/GenBank/DDBJ databases">
        <title>Gracilibacillus pellucida a moderately halophilic bacterium isolated from saline soil in Xinjiang province.</title>
        <authorList>
            <person name="Zhang Z."/>
            <person name="Tan F."/>
            <person name="Wang Y."/>
            <person name="Xia M."/>
        </authorList>
    </citation>
    <scope>NUCLEOTIDE SEQUENCE</scope>
    <source>
        <strain evidence="1">S3-1-1</strain>
    </source>
</reference>
<evidence type="ECO:0000313" key="2">
    <source>
        <dbReference type="Proteomes" id="UP001277972"/>
    </source>
</evidence>
<organism evidence="1 2">
    <name type="scientific">Gracilibacillus pellucidus</name>
    <dbReference type="NCBI Taxonomy" id="3095368"/>
    <lineage>
        <taxon>Bacteria</taxon>
        <taxon>Bacillati</taxon>
        <taxon>Bacillota</taxon>
        <taxon>Bacilli</taxon>
        <taxon>Bacillales</taxon>
        <taxon>Bacillaceae</taxon>
        <taxon>Gracilibacillus</taxon>
    </lineage>
</organism>
<accession>A0ACC6M5N8</accession>
<protein>
    <submittedName>
        <fullName evidence="1">Uncharacterized protein</fullName>
    </submittedName>
</protein>